<dbReference type="AlphaFoldDB" id="W8VRF9"/>
<gene>
    <name evidence="1" type="ORF">NMS_2210</name>
</gene>
<protein>
    <submittedName>
        <fullName evidence="1">Uncharacterized protein</fullName>
    </submittedName>
</protein>
<evidence type="ECO:0000313" key="1">
    <source>
        <dbReference type="EMBL" id="BAO56219.1"/>
    </source>
</evidence>
<dbReference type="Proteomes" id="UP000031760">
    <property type="component" value="Chromosome"/>
</dbReference>
<sequence length="45" mass="5038">MRFIDGIGISKIFYATIEGLILIKVVPSSDFDYTDKEIIISSPCQ</sequence>
<proteinExistence type="predicted"/>
<evidence type="ECO:0000313" key="2">
    <source>
        <dbReference type="Proteomes" id="UP000031760"/>
    </source>
</evidence>
<organism evidence="1 2">
    <name type="scientific">Nonlabens marinus S1-08</name>
    <dbReference type="NCBI Taxonomy" id="1454201"/>
    <lineage>
        <taxon>Bacteria</taxon>
        <taxon>Pseudomonadati</taxon>
        <taxon>Bacteroidota</taxon>
        <taxon>Flavobacteriia</taxon>
        <taxon>Flavobacteriales</taxon>
        <taxon>Flavobacteriaceae</taxon>
        <taxon>Nonlabens</taxon>
    </lineage>
</organism>
<name>W8VRF9_9FLAO</name>
<accession>W8VRF9</accession>
<dbReference type="EMBL" id="AP014548">
    <property type="protein sequence ID" value="BAO56219.1"/>
    <property type="molecule type" value="Genomic_DNA"/>
</dbReference>
<dbReference type="KEGG" id="nmf:NMS_2210"/>
<reference evidence="1 2" key="1">
    <citation type="journal article" date="2014" name="Proc. Natl. Acad. Sci. U.S.A.">
        <title>Functional characterization of flavobacteria rhodopsins reveals a unique class of light-driven chloride pump in bacteria.</title>
        <authorList>
            <person name="Yoshizawa S."/>
            <person name="Kumagai Y."/>
            <person name="Kim H."/>
            <person name="Ogura Y."/>
            <person name="Hayashi T."/>
            <person name="Iwasaki W."/>
            <person name="DeLong E.F."/>
            <person name="Kogure K."/>
        </authorList>
    </citation>
    <scope>NUCLEOTIDE SEQUENCE [LARGE SCALE GENOMIC DNA]</scope>
    <source>
        <strain evidence="1 2">S1-08</strain>
    </source>
</reference>
<dbReference type="HOGENOM" id="CLU_3202684_0_0_10"/>
<keyword evidence="2" id="KW-1185">Reference proteome</keyword>